<feature type="region of interest" description="Disordered" evidence="1">
    <location>
        <begin position="1"/>
        <end position="76"/>
    </location>
</feature>
<dbReference type="RefSeq" id="WP_123224007.1">
    <property type="nucleotide sequence ID" value="NZ_RJSF01000043.1"/>
</dbReference>
<reference evidence="2 3" key="1">
    <citation type="submission" date="2018-11" db="EMBL/GenBank/DDBJ databases">
        <authorList>
            <person name="Li F."/>
        </authorList>
    </citation>
    <scope>NUCLEOTIDE SEQUENCE [LARGE SCALE GENOMIC DNA]</scope>
    <source>
        <strain evidence="2 3">Gsoil 818</strain>
    </source>
</reference>
<keyword evidence="3" id="KW-1185">Reference proteome</keyword>
<name>A0A3N0GKS9_9ACTN</name>
<evidence type="ECO:0000256" key="1">
    <source>
        <dbReference type="SAM" id="MobiDB-lite"/>
    </source>
</evidence>
<proteinExistence type="predicted"/>
<sequence length="76" mass="8046">MSDPHEHDEGQVSEVVRLDPESTDTPLSDGDQVAAYPQSESGAPDEGEETGPDARTGSDHTDLPDERSDDGLPPSD</sequence>
<organism evidence="2 3">
    <name type="scientific">Nocardioides pocheonensis</name>
    <dbReference type="NCBI Taxonomy" id="661485"/>
    <lineage>
        <taxon>Bacteria</taxon>
        <taxon>Bacillati</taxon>
        <taxon>Actinomycetota</taxon>
        <taxon>Actinomycetes</taxon>
        <taxon>Propionibacteriales</taxon>
        <taxon>Nocardioidaceae</taxon>
        <taxon>Nocardioides</taxon>
    </lineage>
</organism>
<gene>
    <name evidence="2" type="ORF">EFL26_16505</name>
</gene>
<evidence type="ECO:0000313" key="2">
    <source>
        <dbReference type="EMBL" id="RNM13031.1"/>
    </source>
</evidence>
<dbReference type="Proteomes" id="UP000279994">
    <property type="component" value="Unassembled WGS sequence"/>
</dbReference>
<accession>A0A3N0GKS9</accession>
<dbReference type="AlphaFoldDB" id="A0A3N0GKS9"/>
<feature type="compositionally biased region" description="Basic and acidic residues" evidence="1">
    <location>
        <begin position="56"/>
        <end position="70"/>
    </location>
</feature>
<feature type="compositionally biased region" description="Basic and acidic residues" evidence="1">
    <location>
        <begin position="1"/>
        <end position="20"/>
    </location>
</feature>
<comment type="caution">
    <text evidence="2">The sequence shown here is derived from an EMBL/GenBank/DDBJ whole genome shotgun (WGS) entry which is preliminary data.</text>
</comment>
<evidence type="ECO:0000313" key="3">
    <source>
        <dbReference type="Proteomes" id="UP000279994"/>
    </source>
</evidence>
<protein>
    <submittedName>
        <fullName evidence="2">Uncharacterized protein</fullName>
    </submittedName>
</protein>
<dbReference type="EMBL" id="RJSF01000043">
    <property type="protein sequence ID" value="RNM13031.1"/>
    <property type="molecule type" value="Genomic_DNA"/>
</dbReference>